<proteinExistence type="predicted"/>
<accession>A0A1V9Z496</accession>
<dbReference type="Proteomes" id="UP000243579">
    <property type="component" value="Unassembled WGS sequence"/>
</dbReference>
<feature type="region of interest" description="Disordered" evidence="1">
    <location>
        <begin position="422"/>
        <end position="456"/>
    </location>
</feature>
<protein>
    <recommendedName>
        <fullName evidence="4">BAR domain-containing protein</fullName>
    </recommendedName>
</protein>
<dbReference type="AlphaFoldDB" id="A0A1V9Z496"/>
<reference evidence="2 3" key="1">
    <citation type="journal article" date="2014" name="Genome Biol. Evol.">
        <title>The secreted proteins of Achlya hypogyna and Thraustotheca clavata identify the ancestral oomycete secretome and reveal gene acquisitions by horizontal gene transfer.</title>
        <authorList>
            <person name="Misner I."/>
            <person name="Blouin N."/>
            <person name="Leonard G."/>
            <person name="Richards T.A."/>
            <person name="Lane C.E."/>
        </authorList>
    </citation>
    <scope>NUCLEOTIDE SEQUENCE [LARGE SCALE GENOMIC DNA]</scope>
    <source>
        <strain evidence="2 3">ATCC 48635</strain>
    </source>
</reference>
<feature type="compositionally biased region" description="Pro residues" evidence="1">
    <location>
        <begin position="314"/>
        <end position="323"/>
    </location>
</feature>
<dbReference type="STRING" id="1202772.A0A1V9Z496"/>
<dbReference type="InterPro" id="IPR027267">
    <property type="entry name" value="AH/BAR_dom_sf"/>
</dbReference>
<dbReference type="Gene3D" id="1.20.1270.60">
    <property type="entry name" value="Arfaptin homology (AH) domain/BAR domain"/>
    <property type="match status" value="1"/>
</dbReference>
<comment type="caution">
    <text evidence="2">The sequence shown here is derived from an EMBL/GenBank/DDBJ whole genome shotgun (WGS) entry which is preliminary data.</text>
</comment>
<dbReference type="OrthoDB" id="167114at2759"/>
<feature type="compositionally biased region" description="Polar residues" evidence="1">
    <location>
        <begin position="355"/>
        <end position="368"/>
    </location>
</feature>
<dbReference type="SUPFAM" id="SSF103657">
    <property type="entry name" value="BAR/IMD domain-like"/>
    <property type="match status" value="1"/>
</dbReference>
<keyword evidence="3" id="KW-1185">Reference proteome</keyword>
<evidence type="ECO:0000313" key="2">
    <source>
        <dbReference type="EMBL" id="OQR92843.1"/>
    </source>
</evidence>
<gene>
    <name evidence="2" type="ORF">ACHHYP_03159</name>
</gene>
<sequence length="456" mass="48759">MSSIRVRATNKLLAKLGATKPSKNVQFEIAQSGFEQLASGVVSLDNALQGFVLSLKAFHASSNVLLRAIEDVSSVRCSDSPSGAPEVRQFIEVFKACSLNIDITKLTELVKQFETRVQKPSQGWLHQVGKLKTEVEDFNESHITFDHYTKKVQTLREAHSKRAGAGKQEKSKDIDKLMRNEQKLLTITSDYNKASETTIQDLRSFLTNRDATLLPLVQRIIEFRLSYAKEVLDLTAKMDPLLRISSYDEHLEQLEAFAPSGHGADGAPAPAPPRRPTAEVAVPDVEVKTLSFNDFVGSSPPPPSAPSADLLQASPPPPPPPAPVTNSWHDFGSSPAKPDGSFEPFASTPPVQAAARTSSGHITTTVSGCGSQSTVIFSDVPARTASGKAADFAFGTSTGQEFNPFAATPPNAFGSSTDTNPFAGAVASTPTPPMSTGAQPSTTQPGGFGNFDFMSQ</sequence>
<dbReference type="CDD" id="cd07307">
    <property type="entry name" value="BAR"/>
    <property type="match status" value="1"/>
</dbReference>
<dbReference type="EMBL" id="JNBR01000438">
    <property type="protein sequence ID" value="OQR92843.1"/>
    <property type="molecule type" value="Genomic_DNA"/>
</dbReference>
<evidence type="ECO:0000256" key="1">
    <source>
        <dbReference type="SAM" id="MobiDB-lite"/>
    </source>
</evidence>
<evidence type="ECO:0000313" key="3">
    <source>
        <dbReference type="Proteomes" id="UP000243579"/>
    </source>
</evidence>
<feature type="region of interest" description="Disordered" evidence="1">
    <location>
        <begin position="292"/>
        <end position="368"/>
    </location>
</feature>
<evidence type="ECO:0008006" key="4">
    <source>
        <dbReference type="Google" id="ProtNLM"/>
    </source>
</evidence>
<organism evidence="2 3">
    <name type="scientific">Achlya hypogyna</name>
    <name type="common">Oomycete</name>
    <name type="synonym">Protoachlya hypogyna</name>
    <dbReference type="NCBI Taxonomy" id="1202772"/>
    <lineage>
        <taxon>Eukaryota</taxon>
        <taxon>Sar</taxon>
        <taxon>Stramenopiles</taxon>
        <taxon>Oomycota</taxon>
        <taxon>Saprolegniomycetes</taxon>
        <taxon>Saprolegniales</taxon>
        <taxon>Achlyaceae</taxon>
        <taxon>Achlya</taxon>
    </lineage>
</organism>
<name>A0A1V9Z496_ACHHY</name>
<feature type="compositionally biased region" description="Polar residues" evidence="1">
    <location>
        <begin position="434"/>
        <end position="445"/>
    </location>
</feature>